<evidence type="ECO:0000313" key="2">
    <source>
        <dbReference type="EMBL" id="MBE9214553.1"/>
    </source>
</evidence>
<dbReference type="RefSeq" id="WP_193922504.1">
    <property type="nucleotide sequence ID" value="NZ_JADEWL010000063.1"/>
</dbReference>
<dbReference type="Proteomes" id="UP000620559">
    <property type="component" value="Unassembled WGS sequence"/>
</dbReference>
<evidence type="ECO:0000259" key="1">
    <source>
        <dbReference type="Pfam" id="PF01548"/>
    </source>
</evidence>
<proteinExistence type="predicted"/>
<evidence type="ECO:0000313" key="3">
    <source>
        <dbReference type="Proteomes" id="UP000620559"/>
    </source>
</evidence>
<feature type="domain" description="Transposase IS110-like N-terminal" evidence="1">
    <location>
        <begin position="5"/>
        <end position="160"/>
    </location>
</feature>
<dbReference type="InterPro" id="IPR047650">
    <property type="entry name" value="Transpos_IS110"/>
</dbReference>
<dbReference type="Pfam" id="PF01548">
    <property type="entry name" value="DEDD_Tnp_IS110"/>
    <property type="match status" value="1"/>
</dbReference>
<protein>
    <submittedName>
        <fullName evidence="2">Transposase</fullName>
    </submittedName>
</protein>
<dbReference type="GO" id="GO:0006313">
    <property type="term" value="P:DNA transposition"/>
    <property type="evidence" value="ECO:0007669"/>
    <property type="project" value="InterPro"/>
</dbReference>
<gene>
    <name evidence="2" type="ORF">IQ247_18080</name>
</gene>
<name>A0A8J7FDS6_9CYAN</name>
<reference evidence="2" key="1">
    <citation type="submission" date="2020-10" db="EMBL/GenBank/DDBJ databases">
        <authorList>
            <person name="Castelo-Branco R."/>
            <person name="Eusebio N."/>
            <person name="Adriana R."/>
            <person name="Vieira A."/>
            <person name="Brugerolle De Fraissinette N."/>
            <person name="Rezende De Castro R."/>
            <person name="Schneider M.P."/>
            <person name="Vasconcelos V."/>
            <person name="Leao P.N."/>
        </authorList>
    </citation>
    <scope>NUCLEOTIDE SEQUENCE</scope>
    <source>
        <strain evidence="2">LEGE 06105</strain>
    </source>
</reference>
<dbReference type="AlphaFoldDB" id="A0A8J7FDS6"/>
<dbReference type="InterPro" id="IPR002525">
    <property type="entry name" value="Transp_IS110-like_N"/>
</dbReference>
<sequence length="399" mass="45342">MPRLLGIDISKSSISACLLVSKPTEPRQFYYNYDFKIFKADASGIKGVLELNPDVAILEPTGTNYSKLWVNILAQNGVEVRFVGHKELRNYRAYHLVLPDKDDNADALALACYGFDYSSPSRYVATKDATTARIRELVLRLNHLNRIKNPISNRLRQDLAWQFPEIAHIKSRRGIKGQVPLLWGWLCGQRKSKKYDRLYLDSVGLGITDTVKLHAERLCSISNEEFAIECEINKLLDNSKFLPYREAFQAFGFGLRLEAIILSQIYPLQKFLGEDGKPIVQFIKSRNSPKSTKQKLSLRKFQKMLGLAPSKEYSGDKRLIKVSGGNDLTRIAMWQWVFTTIEPRRSRLNNKIGEKLGKKLDAEKAAGRPVRLVRSRVAAAGVKLLFAELVKYVVHNGLE</sequence>
<accession>A0A8J7FDS6</accession>
<comment type="caution">
    <text evidence="2">The sequence shown here is derived from an EMBL/GenBank/DDBJ whole genome shotgun (WGS) entry which is preliminary data.</text>
</comment>
<organism evidence="2 3">
    <name type="scientific">Plectonema cf. radiosum LEGE 06105</name>
    <dbReference type="NCBI Taxonomy" id="945769"/>
    <lineage>
        <taxon>Bacteria</taxon>
        <taxon>Bacillati</taxon>
        <taxon>Cyanobacteriota</taxon>
        <taxon>Cyanophyceae</taxon>
        <taxon>Oscillatoriophycideae</taxon>
        <taxon>Oscillatoriales</taxon>
        <taxon>Microcoleaceae</taxon>
        <taxon>Plectonema</taxon>
    </lineage>
</organism>
<dbReference type="PANTHER" id="PTHR33055:SF17">
    <property type="entry name" value="THIRD ORF IN TRANSPOSON ISC1491"/>
    <property type="match status" value="1"/>
</dbReference>
<dbReference type="GO" id="GO:0003677">
    <property type="term" value="F:DNA binding"/>
    <property type="evidence" value="ECO:0007669"/>
    <property type="project" value="InterPro"/>
</dbReference>
<dbReference type="PANTHER" id="PTHR33055">
    <property type="entry name" value="TRANSPOSASE FOR INSERTION SEQUENCE ELEMENT IS1111A"/>
    <property type="match status" value="1"/>
</dbReference>
<keyword evidence="3" id="KW-1185">Reference proteome</keyword>
<dbReference type="GO" id="GO:0004803">
    <property type="term" value="F:transposase activity"/>
    <property type="evidence" value="ECO:0007669"/>
    <property type="project" value="InterPro"/>
</dbReference>
<dbReference type="EMBL" id="JADEWL010000063">
    <property type="protein sequence ID" value="MBE9214553.1"/>
    <property type="molecule type" value="Genomic_DNA"/>
</dbReference>